<protein>
    <submittedName>
        <fullName evidence="3">Uncharacterized protein</fullName>
    </submittedName>
</protein>
<evidence type="ECO:0000313" key="3">
    <source>
        <dbReference type="EMBL" id="KFD48507.1"/>
    </source>
</evidence>
<dbReference type="EMBL" id="KL363292">
    <property type="protein sequence ID" value="KFD48507.1"/>
    <property type="molecule type" value="Genomic_DNA"/>
</dbReference>
<accession>A0A085LU61</accession>
<gene>
    <name evidence="3" type="ORF">M513_10641</name>
</gene>
<dbReference type="Pfam" id="PF03265">
    <property type="entry name" value="DNase_II"/>
    <property type="match status" value="1"/>
</dbReference>
<dbReference type="PANTHER" id="PTHR10858">
    <property type="entry name" value="DEOXYRIBONUCLEASE II"/>
    <property type="match status" value="1"/>
</dbReference>
<dbReference type="GO" id="GO:0006309">
    <property type="term" value="P:apoptotic DNA fragmentation"/>
    <property type="evidence" value="ECO:0007669"/>
    <property type="project" value="TreeGrafter"/>
</dbReference>
<proteinExistence type="inferred from homology"/>
<dbReference type="Proteomes" id="UP000030764">
    <property type="component" value="Unassembled WGS sequence"/>
</dbReference>
<sequence>MIVEQARGVYIRKAMQRYDEKTMKAISLLVILISSSFSSAEIQCTSLSQTVVDWFITFNRGGMGSSYFIDAGGDTWQLANSADTPVANTFQKYFNAINPHEINVIAYNNFPPRFKRKFDTSSGKGLLMQRDDQNIRQSSLNVGDTFLEARRKAKLISSLFEYYMRGLRSSVTFAIMTLLVLTCCATGVIFMDVTAGSWIVHNIEQFPDFYINSFERQRVHLPGFILCFSIAPDQLVKVVDAIEYEDPIIYFYELPRLPRMDVWNSDTFWHVLYGILPQTTPFLATKAVQTIGNLSVLVFSKLGSANMDIYSKYITYESESSLITYQAQYEYYDEVHPIVCNSTYSVRNLYGQLKLPREYVGGKGTWTISSDDNNTLWCFSSASRGRQRTLKVSESVVCLNHSGIYTRFAEIGISPNAPFLEQCVVGDSS</sequence>
<dbReference type="PANTHER" id="PTHR10858:SF30">
    <property type="entry name" value="CELL-DEATH-RELATED NUCLEASE 7"/>
    <property type="match status" value="1"/>
</dbReference>
<reference evidence="3 4" key="1">
    <citation type="journal article" date="2014" name="Nat. Genet.">
        <title>Genome and transcriptome of the porcine whipworm Trichuris suis.</title>
        <authorList>
            <person name="Jex A.R."/>
            <person name="Nejsum P."/>
            <person name="Schwarz E.M."/>
            <person name="Hu L."/>
            <person name="Young N.D."/>
            <person name="Hall R.S."/>
            <person name="Korhonen P.K."/>
            <person name="Liao S."/>
            <person name="Thamsborg S."/>
            <person name="Xia J."/>
            <person name="Xu P."/>
            <person name="Wang S."/>
            <person name="Scheerlinck J.P."/>
            <person name="Hofmann A."/>
            <person name="Sternberg P.W."/>
            <person name="Wang J."/>
            <person name="Gasser R.B."/>
        </authorList>
    </citation>
    <scope>NUCLEOTIDE SEQUENCE [LARGE SCALE GENOMIC DNA]</scope>
    <source>
        <strain evidence="3">DCEP-RM93M</strain>
    </source>
</reference>
<evidence type="ECO:0000256" key="1">
    <source>
        <dbReference type="ARBA" id="ARBA00007527"/>
    </source>
</evidence>
<evidence type="ECO:0000313" key="4">
    <source>
        <dbReference type="Proteomes" id="UP000030764"/>
    </source>
</evidence>
<comment type="similarity">
    <text evidence="1">Belongs to the DNase II family.</text>
</comment>
<organism evidence="3 4">
    <name type="scientific">Trichuris suis</name>
    <name type="common">pig whipworm</name>
    <dbReference type="NCBI Taxonomy" id="68888"/>
    <lineage>
        <taxon>Eukaryota</taxon>
        <taxon>Metazoa</taxon>
        <taxon>Ecdysozoa</taxon>
        <taxon>Nematoda</taxon>
        <taxon>Enoplea</taxon>
        <taxon>Dorylaimia</taxon>
        <taxon>Trichinellida</taxon>
        <taxon>Trichuridae</taxon>
        <taxon>Trichuris</taxon>
    </lineage>
</organism>
<name>A0A085LU61_9BILA</name>
<evidence type="ECO:0000256" key="2">
    <source>
        <dbReference type="ARBA" id="ARBA00022801"/>
    </source>
</evidence>
<dbReference type="GO" id="GO:0004531">
    <property type="term" value="F:deoxyribonuclease II activity"/>
    <property type="evidence" value="ECO:0007669"/>
    <property type="project" value="InterPro"/>
</dbReference>
<keyword evidence="2" id="KW-0378">Hydrolase</keyword>
<dbReference type="AlphaFoldDB" id="A0A085LU61"/>
<keyword evidence="4" id="KW-1185">Reference proteome</keyword>
<dbReference type="InterPro" id="IPR004947">
    <property type="entry name" value="DNase_II"/>
</dbReference>